<dbReference type="RefSeq" id="WP_116301947.1">
    <property type="nucleotide sequence ID" value="NZ_NFZV01000007.1"/>
</dbReference>
<evidence type="ECO:0000256" key="1">
    <source>
        <dbReference type="SAM" id="SignalP"/>
    </source>
</evidence>
<comment type="caution">
    <text evidence="2">The sequence shown here is derived from an EMBL/GenBank/DDBJ whole genome shotgun (WGS) entry which is preliminary data.</text>
</comment>
<organism evidence="2 3">
    <name type="scientific">Alkalilimnicola ehrlichii</name>
    <dbReference type="NCBI Taxonomy" id="351052"/>
    <lineage>
        <taxon>Bacteria</taxon>
        <taxon>Pseudomonadati</taxon>
        <taxon>Pseudomonadota</taxon>
        <taxon>Gammaproteobacteria</taxon>
        <taxon>Chromatiales</taxon>
        <taxon>Ectothiorhodospiraceae</taxon>
        <taxon>Alkalilimnicola</taxon>
    </lineage>
</organism>
<keyword evidence="3" id="KW-1185">Reference proteome</keyword>
<evidence type="ECO:0000313" key="3">
    <source>
        <dbReference type="Proteomes" id="UP000256763"/>
    </source>
</evidence>
<protein>
    <recommendedName>
        <fullName evidence="4">Secreted protein</fullName>
    </recommendedName>
</protein>
<feature type="signal peptide" evidence="1">
    <location>
        <begin position="1"/>
        <end position="23"/>
    </location>
</feature>
<accession>A0A3E0WWX0</accession>
<feature type="chain" id="PRO_5017771420" description="Secreted protein" evidence="1">
    <location>
        <begin position="24"/>
        <end position="130"/>
    </location>
</feature>
<proteinExistence type="predicted"/>
<name>A0A3E0WWX0_9GAMM</name>
<dbReference type="Proteomes" id="UP000256763">
    <property type="component" value="Unassembled WGS sequence"/>
</dbReference>
<reference evidence="3" key="1">
    <citation type="submission" date="2017-05" db="EMBL/GenBank/DDBJ databases">
        <authorList>
            <person name="Sharma S."/>
            <person name="Sidhu C."/>
            <person name="Pinnaka A.K."/>
        </authorList>
    </citation>
    <scope>NUCLEOTIDE SEQUENCE [LARGE SCALE GENOMIC DNA]</scope>
    <source>
        <strain evidence="3">AK93</strain>
    </source>
</reference>
<keyword evidence="1" id="KW-0732">Signal</keyword>
<sequence>MLRTTLLLCLGLLIAVTATTPIAATEPVPPDPTVRAEREAYRQDMAEQIANWRQRVRALAEQAEEQPEEFEEVHVIAVTNAWRQLNEDFESLEQAPAPIWDAAREEVDDAYAALVTAWEIATADQEQAQR</sequence>
<evidence type="ECO:0000313" key="2">
    <source>
        <dbReference type="EMBL" id="RFA36495.1"/>
    </source>
</evidence>
<dbReference type="EMBL" id="NFZW01000009">
    <property type="protein sequence ID" value="RFA36495.1"/>
    <property type="molecule type" value="Genomic_DNA"/>
</dbReference>
<gene>
    <name evidence="2" type="ORF">CAL65_11020</name>
</gene>
<evidence type="ECO:0008006" key="4">
    <source>
        <dbReference type="Google" id="ProtNLM"/>
    </source>
</evidence>
<dbReference type="AlphaFoldDB" id="A0A3E0WWX0"/>